<organism evidence="2 3">
    <name type="scientific">Sediminibacterium roseum</name>
    <dbReference type="NCBI Taxonomy" id="1978412"/>
    <lineage>
        <taxon>Bacteria</taxon>
        <taxon>Pseudomonadati</taxon>
        <taxon>Bacteroidota</taxon>
        <taxon>Chitinophagia</taxon>
        <taxon>Chitinophagales</taxon>
        <taxon>Chitinophagaceae</taxon>
        <taxon>Sediminibacterium</taxon>
    </lineage>
</organism>
<proteinExistence type="predicted"/>
<comment type="caution">
    <text evidence="2">The sequence shown here is derived from an EMBL/GenBank/DDBJ whole genome shotgun (WGS) entry which is preliminary data.</text>
</comment>
<evidence type="ECO:0000313" key="2">
    <source>
        <dbReference type="EMBL" id="NCI51533.1"/>
    </source>
</evidence>
<evidence type="ECO:0008006" key="4">
    <source>
        <dbReference type="Google" id="ProtNLM"/>
    </source>
</evidence>
<dbReference type="RefSeq" id="WP_161819813.1">
    <property type="nucleotide sequence ID" value="NZ_JAACJS010000015.1"/>
</dbReference>
<accession>A0ABX0A288</accession>
<name>A0ABX0A288_9BACT</name>
<reference evidence="2 3" key="1">
    <citation type="submission" date="2020-01" db="EMBL/GenBank/DDBJ databases">
        <title>Genome analysis.</title>
        <authorList>
            <person name="Wu S."/>
            <person name="Wang G."/>
        </authorList>
    </citation>
    <scope>NUCLEOTIDE SEQUENCE [LARGE SCALE GENOMIC DNA]</scope>
    <source>
        <strain evidence="2 3">SYL130</strain>
    </source>
</reference>
<gene>
    <name evidence="2" type="ORF">GWC95_16510</name>
</gene>
<evidence type="ECO:0000256" key="1">
    <source>
        <dbReference type="SAM" id="MobiDB-lite"/>
    </source>
</evidence>
<sequence>MAKHQIQAAGSGIAQGKPAEPEVVYENELSAGQWIELKKRIADHEAGTAATTTIEQLEERLRKRRSELRLRPH</sequence>
<keyword evidence="3" id="KW-1185">Reference proteome</keyword>
<evidence type="ECO:0000313" key="3">
    <source>
        <dbReference type="Proteomes" id="UP000753802"/>
    </source>
</evidence>
<protein>
    <recommendedName>
        <fullName evidence="4">Addiction module component</fullName>
    </recommendedName>
</protein>
<dbReference type="EMBL" id="JAACJS010000015">
    <property type="protein sequence ID" value="NCI51533.1"/>
    <property type="molecule type" value="Genomic_DNA"/>
</dbReference>
<dbReference type="Proteomes" id="UP000753802">
    <property type="component" value="Unassembled WGS sequence"/>
</dbReference>
<feature type="region of interest" description="Disordered" evidence="1">
    <location>
        <begin position="1"/>
        <end position="21"/>
    </location>
</feature>